<evidence type="ECO:0000256" key="1">
    <source>
        <dbReference type="SAM" id="MobiDB-lite"/>
    </source>
</evidence>
<dbReference type="AlphaFoldDB" id="A0A9P4V3B0"/>
<keyword evidence="4" id="KW-1185">Reference proteome</keyword>
<dbReference type="CDD" id="cd00077">
    <property type="entry name" value="HDc"/>
    <property type="match status" value="1"/>
</dbReference>
<evidence type="ECO:0000313" key="3">
    <source>
        <dbReference type="EMBL" id="KAF2734998.1"/>
    </source>
</evidence>
<dbReference type="Pfam" id="PF01966">
    <property type="entry name" value="HD"/>
    <property type="match status" value="1"/>
</dbReference>
<proteinExistence type="predicted"/>
<dbReference type="OrthoDB" id="2378324at2759"/>
<dbReference type="Gene3D" id="1.10.3210.10">
    <property type="entry name" value="Hypothetical protein af1432"/>
    <property type="match status" value="1"/>
</dbReference>
<dbReference type="PANTHER" id="PTHR35569">
    <property type="entry name" value="CYANAMIDE HYDRATASE DDI2-RELATED"/>
    <property type="match status" value="1"/>
</dbReference>
<evidence type="ECO:0000313" key="4">
    <source>
        <dbReference type="Proteomes" id="UP000799444"/>
    </source>
</evidence>
<dbReference type="Proteomes" id="UP000799444">
    <property type="component" value="Unassembled WGS sequence"/>
</dbReference>
<dbReference type="InterPro" id="IPR003607">
    <property type="entry name" value="HD/PDEase_dom"/>
</dbReference>
<feature type="region of interest" description="Disordered" evidence="1">
    <location>
        <begin position="1"/>
        <end position="25"/>
    </location>
</feature>
<dbReference type="PANTHER" id="PTHR35569:SF1">
    <property type="entry name" value="CYANAMIDE HYDRATASE DDI2-RELATED"/>
    <property type="match status" value="1"/>
</dbReference>
<evidence type="ECO:0000259" key="2">
    <source>
        <dbReference type="SMART" id="SM00471"/>
    </source>
</evidence>
<sequence>MCPPSSFPPSATTPQQPPTPIPTSFIPQTPISQAAYNLASTTLPPPILNHSIRVYLYASHLARHSSSPYASGLPQDLLFTACLLHDIGATPRYNGSQRFEVEGADAAAALLRQHDVIEDDVHAVWIAIAIHTSPHIAERISEVAKLVRLAVLFDFGREDGYRDAIGDEDLGELRKGFEGGHERLGIETVLGDAVVKQAVDRPQKAPAASWPNNLYKAYLAEPWWEGVNKGF</sequence>
<accession>A0A9P4V3B0</accession>
<dbReference type="SUPFAM" id="SSF109604">
    <property type="entry name" value="HD-domain/PDEase-like"/>
    <property type="match status" value="1"/>
</dbReference>
<name>A0A9P4V3B0_9PLEO</name>
<organism evidence="3 4">
    <name type="scientific">Polyplosphaeria fusca</name>
    <dbReference type="NCBI Taxonomy" id="682080"/>
    <lineage>
        <taxon>Eukaryota</taxon>
        <taxon>Fungi</taxon>
        <taxon>Dikarya</taxon>
        <taxon>Ascomycota</taxon>
        <taxon>Pezizomycotina</taxon>
        <taxon>Dothideomycetes</taxon>
        <taxon>Pleosporomycetidae</taxon>
        <taxon>Pleosporales</taxon>
        <taxon>Tetraplosphaeriaceae</taxon>
        <taxon>Polyplosphaeria</taxon>
    </lineage>
</organism>
<reference evidence="3" key="1">
    <citation type="journal article" date="2020" name="Stud. Mycol.">
        <title>101 Dothideomycetes genomes: a test case for predicting lifestyles and emergence of pathogens.</title>
        <authorList>
            <person name="Haridas S."/>
            <person name="Albert R."/>
            <person name="Binder M."/>
            <person name="Bloem J."/>
            <person name="Labutti K."/>
            <person name="Salamov A."/>
            <person name="Andreopoulos B."/>
            <person name="Baker S."/>
            <person name="Barry K."/>
            <person name="Bills G."/>
            <person name="Bluhm B."/>
            <person name="Cannon C."/>
            <person name="Castanera R."/>
            <person name="Culley D."/>
            <person name="Daum C."/>
            <person name="Ezra D."/>
            <person name="Gonzalez J."/>
            <person name="Henrissat B."/>
            <person name="Kuo A."/>
            <person name="Liang C."/>
            <person name="Lipzen A."/>
            <person name="Lutzoni F."/>
            <person name="Magnuson J."/>
            <person name="Mondo S."/>
            <person name="Nolan M."/>
            <person name="Ohm R."/>
            <person name="Pangilinan J."/>
            <person name="Park H.-J."/>
            <person name="Ramirez L."/>
            <person name="Alfaro M."/>
            <person name="Sun H."/>
            <person name="Tritt A."/>
            <person name="Yoshinaga Y."/>
            <person name="Zwiers L.-H."/>
            <person name="Turgeon B."/>
            <person name="Goodwin S."/>
            <person name="Spatafora J."/>
            <person name="Crous P."/>
            <person name="Grigoriev I."/>
        </authorList>
    </citation>
    <scope>NUCLEOTIDE SEQUENCE</scope>
    <source>
        <strain evidence="3">CBS 125425</strain>
    </source>
</reference>
<gene>
    <name evidence="3" type="ORF">EJ04DRAFT_576537</name>
</gene>
<dbReference type="InterPro" id="IPR006674">
    <property type="entry name" value="HD_domain"/>
</dbReference>
<dbReference type="EMBL" id="ML996141">
    <property type="protein sequence ID" value="KAF2734998.1"/>
    <property type="molecule type" value="Genomic_DNA"/>
</dbReference>
<comment type="caution">
    <text evidence="3">The sequence shown here is derived from an EMBL/GenBank/DDBJ whole genome shotgun (WGS) entry which is preliminary data.</text>
</comment>
<feature type="domain" description="HD/PDEase" evidence="2">
    <location>
        <begin position="43"/>
        <end position="165"/>
    </location>
</feature>
<protein>
    <recommendedName>
        <fullName evidence="2">HD/PDEase domain-containing protein</fullName>
    </recommendedName>
</protein>
<dbReference type="SMART" id="SM00471">
    <property type="entry name" value="HDc"/>
    <property type="match status" value="1"/>
</dbReference>